<dbReference type="PANTHER" id="PTHR30026">
    <property type="entry name" value="OUTER MEMBRANE PROTEIN TOLC"/>
    <property type="match status" value="1"/>
</dbReference>
<dbReference type="GO" id="GO:0015288">
    <property type="term" value="F:porin activity"/>
    <property type="evidence" value="ECO:0007669"/>
    <property type="project" value="TreeGrafter"/>
</dbReference>
<comment type="similarity">
    <text evidence="2">Belongs to the outer membrane factor (OMF) (TC 1.B.17) family.</text>
</comment>
<evidence type="ECO:0000256" key="1">
    <source>
        <dbReference type="ARBA" id="ARBA00004442"/>
    </source>
</evidence>
<dbReference type="InterPro" id="IPR003423">
    <property type="entry name" value="OMP_efflux"/>
</dbReference>
<dbReference type="RefSeq" id="WP_349244139.1">
    <property type="nucleotide sequence ID" value="NZ_JASCXX010000006.1"/>
</dbReference>
<dbReference type="Pfam" id="PF02321">
    <property type="entry name" value="OEP"/>
    <property type="match status" value="2"/>
</dbReference>
<evidence type="ECO:0000256" key="5">
    <source>
        <dbReference type="ARBA" id="ARBA00022692"/>
    </source>
</evidence>
<comment type="caution">
    <text evidence="8">The sequence shown here is derived from an EMBL/GenBank/DDBJ whole genome shotgun (WGS) entry which is preliminary data.</text>
</comment>
<evidence type="ECO:0000256" key="4">
    <source>
        <dbReference type="ARBA" id="ARBA00022452"/>
    </source>
</evidence>
<name>A0AAW6TVR8_9BACT</name>
<dbReference type="EMBL" id="JASCXX010000006">
    <property type="protein sequence ID" value="MDI6448730.1"/>
    <property type="molecule type" value="Genomic_DNA"/>
</dbReference>
<dbReference type="GO" id="GO:0015562">
    <property type="term" value="F:efflux transmembrane transporter activity"/>
    <property type="evidence" value="ECO:0007669"/>
    <property type="project" value="InterPro"/>
</dbReference>
<comment type="subcellular location">
    <subcellularLocation>
        <location evidence="1">Cell outer membrane</location>
    </subcellularLocation>
</comment>
<keyword evidence="9" id="KW-1185">Reference proteome</keyword>
<keyword evidence="6" id="KW-0472">Membrane</keyword>
<accession>A0AAW6TVR8</accession>
<dbReference type="AlphaFoldDB" id="A0AAW6TVR8"/>
<keyword evidence="5" id="KW-0812">Transmembrane</keyword>
<dbReference type="SUPFAM" id="SSF56954">
    <property type="entry name" value="Outer membrane efflux proteins (OEP)"/>
    <property type="match status" value="1"/>
</dbReference>
<dbReference type="Proteomes" id="UP001431776">
    <property type="component" value="Unassembled WGS sequence"/>
</dbReference>
<evidence type="ECO:0000313" key="9">
    <source>
        <dbReference type="Proteomes" id="UP001431776"/>
    </source>
</evidence>
<dbReference type="Gene3D" id="1.20.1600.10">
    <property type="entry name" value="Outer membrane efflux proteins (OEP)"/>
    <property type="match status" value="1"/>
</dbReference>
<sequence>MSTLIHDGKCAEKNESIHVRRGRTECLLLALLLAGCGRPQVQRTAELEALAARSGEIERVQLKDQSRSEPVSIERATEELAARVVEPNAVPHGAVELTLEEARAAALTNNLDLKFHLVGPSIAEQSVDEERAKFEWTFFGSAGYSRSELGDEGNTVSMQSYDTGVAIPLQTGGSLQAGLPFSRADYDADDIGGVSSAAVSVSYIQSLLRGAGTRINTHSIRIAVYEKDIVDVRTKLLAIAILGNVDIVYWQLYAARRELDVRREQYKLAEDQLDHARRKVEAGSAPKIEIVRAEAGLAGRLEDVINAETSVRDRERELKRILNRDDLPLGVEIDILPTSEPEPIGLDLDAEAIVAAALDNRMETAELELRLAVDELNVELARNRTLPDVTFDYRYAATARSGSLGGALGDIGGDSLQDHAVGISAVIPLGNRAAQARLQRARLEKVRDQIDRDRLRQSIRQEVYNAVDELRQNWRRILAAEQGVVTAYRDYKVEQSQFQLGKRTSTDVLLSASRLADAQSRRIRAFAEYEIAQVRLARASGTLLGLGRLQIR</sequence>
<evidence type="ECO:0000256" key="6">
    <source>
        <dbReference type="ARBA" id="ARBA00023136"/>
    </source>
</evidence>
<keyword evidence="7" id="KW-0998">Cell outer membrane</keyword>
<evidence type="ECO:0000313" key="8">
    <source>
        <dbReference type="EMBL" id="MDI6448730.1"/>
    </source>
</evidence>
<dbReference type="GO" id="GO:0009279">
    <property type="term" value="C:cell outer membrane"/>
    <property type="evidence" value="ECO:0007669"/>
    <property type="project" value="UniProtKB-SubCell"/>
</dbReference>
<protein>
    <submittedName>
        <fullName evidence="8">TolC family protein</fullName>
    </submittedName>
</protein>
<proteinExistence type="inferred from homology"/>
<dbReference type="InterPro" id="IPR051906">
    <property type="entry name" value="TolC-like"/>
</dbReference>
<evidence type="ECO:0000256" key="7">
    <source>
        <dbReference type="ARBA" id="ARBA00023237"/>
    </source>
</evidence>
<dbReference type="GO" id="GO:1990281">
    <property type="term" value="C:efflux pump complex"/>
    <property type="evidence" value="ECO:0007669"/>
    <property type="project" value="TreeGrafter"/>
</dbReference>
<gene>
    <name evidence="8" type="ORF">QJ522_06710</name>
</gene>
<dbReference type="PANTHER" id="PTHR30026:SF23">
    <property type="entry name" value="TO APRF-PUTATIVE OUTER MEMBRANE EFFLUX PROTEIN OR SECRETED ALKALINE PHOSPHATASE-RELATED"/>
    <property type="match status" value="1"/>
</dbReference>
<evidence type="ECO:0000256" key="3">
    <source>
        <dbReference type="ARBA" id="ARBA00022448"/>
    </source>
</evidence>
<reference evidence="8" key="1">
    <citation type="submission" date="2023-05" db="EMBL/GenBank/DDBJ databases">
        <title>Anaerotaeda fermentans gen. nov., sp. nov., a novel anaerobic planctomycete of the new family within the order Sedimentisphaerales isolated from Taman Peninsula, Russia.</title>
        <authorList>
            <person name="Khomyakova M.A."/>
            <person name="Merkel A.Y."/>
            <person name="Slobodkin A.I."/>
        </authorList>
    </citation>
    <scope>NUCLEOTIDE SEQUENCE</scope>
    <source>
        <strain evidence="8">M17dextr</strain>
    </source>
</reference>
<organism evidence="8 9">
    <name type="scientific">Anaerobaca lacustris</name>
    <dbReference type="NCBI Taxonomy" id="3044600"/>
    <lineage>
        <taxon>Bacteria</taxon>
        <taxon>Pseudomonadati</taxon>
        <taxon>Planctomycetota</taxon>
        <taxon>Phycisphaerae</taxon>
        <taxon>Sedimentisphaerales</taxon>
        <taxon>Anaerobacaceae</taxon>
        <taxon>Anaerobaca</taxon>
    </lineage>
</organism>
<keyword evidence="3" id="KW-0813">Transport</keyword>
<evidence type="ECO:0000256" key="2">
    <source>
        <dbReference type="ARBA" id="ARBA00007613"/>
    </source>
</evidence>
<keyword evidence="4" id="KW-1134">Transmembrane beta strand</keyword>